<organism evidence="3 4">
    <name type="scientific">Parasphingopyxis marina</name>
    <dbReference type="NCBI Taxonomy" id="2761622"/>
    <lineage>
        <taxon>Bacteria</taxon>
        <taxon>Pseudomonadati</taxon>
        <taxon>Pseudomonadota</taxon>
        <taxon>Alphaproteobacteria</taxon>
        <taxon>Sphingomonadales</taxon>
        <taxon>Sphingomonadaceae</taxon>
        <taxon>Parasphingopyxis</taxon>
    </lineage>
</organism>
<dbReference type="PANTHER" id="PTHR39200:SF1">
    <property type="entry name" value="AUTO-TRANSPORTER ADHESIN HEAD GIN DOMAIN-CONTAINING PROTEIN-RELATED"/>
    <property type="match status" value="1"/>
</dbReference>
<feature type="chain" id="PRO_5032490713" evidence="1">
    <location>
        <begin position="24"/>
        <end position="245"/>
    </location>
</feature>
<dbReference type="PANTHER" id="PTHR39200">
    <property type="entry name" value="HYPOTHETICAL EXPORTED PROTEIN"/>
    <property type="match status" value="1"/>
</dbReference>
<dbReference type="Proteomes" id="UP000564378">
    <property type="component" value="Unassembled WGS sequence"/>
</dbReference>
<accession>A0A842HV71</accession>
<gene>
    <name evidence="3" type="ORF">H6P80_02145</name>
</gene>
<name>A0A842HV71_9SPHN</name>
<evidence type="ECO:0000259" key="2">
    <source>
        <dbReference type="Pfam" id="PF10988"/>
    </source>
</evidence>
<feature type="signal peptide" evidence="1">
    <location>
        <begin position="1"/>
        <end position="23"/>
    </location>
</feature>
<keyword evidence="1" id="KW-0732">Signal</keyword>
<comment type="caution">
    <text evidence="3">The sequence shown here is derived from an EMBL/GenBank/DDBJ whole genome shotgun (WGS) entry which is preliminary data.</text>
</comment>
<dbReference type="EMBL" id="JACJVJ010000001">
    <property type="protein sequence ID" value="MBC2776413.1"/>
    <property type="molecule type" value="Genomic_DNA"/>
</dbReference>
<protein>
    <submittedName>
        <fullName evidence="3">DUF2807 domain-containing protein</fullName>
    </submittedName>
</protein>
<dbReference type="InterPro" id="IPR021255">
    <property type="entry name" value="DUF2807"/>
</dbReference>
<reference evidence="3 4" key="1">
    <citation type="submission" date="2020-08" db="EMBL/GenBank/DDBJ databases">
        <title>Draft genome sequence of Parasphingopyxis sp. GrpM-11.</title>
        <authorList>
            <person name="Oh J."/>
            <person name="Roh D.-H."/>
        </authorList>
    </citation>
    <scope>NUCLEOTIDE SEQUENCE [LARGE SCALE GENOMIC DNA]</scope>
    <source>
        <strain evidence="3 4">GrpM-11</strain>
    </source>
</reference>
<sequence>MRTIMGMIGLVALAACNSGSSEAAEISVTQADGEGATVTGDVALEGFDQVALRGPDNVDITIGDTFSVRAEGPPEVIELLEFELHGDRLEIGRKNERWSASAPNGRATIHITMPMIRGASVAGSGDMTIDRAEAEEFEASVAGSGNIALGELRATSVEFDIAGSGDIRAAGSASDVEIGIAGSGNVRAGDLRAERLDISVAGSGDVDGYATERVEGNFIGSGDATIRGGARCNARSIGSGSLRCS</sequence>
<keyword evidence="4" id="KW-1185">Reference proteome</keyword>
<feature type="domain" description="Putative auto-transporter adhesin head GIN" evidence="2">
    <location>
        <begin position="47"/>
        <end position="229"/>
    </location>
</feature>
<dbReference type="PROSITE" id="PS51257">
    <property type="entry name" value="PROKAR_LIPOPROTEIN"/>
    <property type="match status" value="1"/>
</dbReference>
<dbReference type="RefSeq" id="WP_185799697.1">
    <property type="nucleotide sequence ID" value="NZ_JACJVJ010000001.1"/>
</dbReference>
<evidence type="ECO:0000256" key="1">
    <source>
        <dbReference type="SAM" id="SignalP"/>
    </source>
</evidence>
<dbReference type="Pfam" id="PF10988">
    <property type="entry name" value="DUF2807"/>
    <property type="match status" value="1"/>
</dbReference>
<evidence type="ECO:0000313" key="4">
    <source>
        <dbReference type="Proteomes" id="UP000564378"/>
    </source>
</evidence>
<dbReference type="Gene3D" id="2.160.20.120">
    <property type="match status" value="1"/>
</dbReference>
<dbReference type="AlphaFoldDB" id="A0A842HV71"/>
<evidence type="ECO:0000313" key="3">
    <source>
        <dbReference type="EMBL" id="MBC2776413.1"/>
    </source>
</evidence>
<proteinExistence type="predicted"/>